<dbReference type="Pfam" id="PF11887">
    <property type="entry name" value="Mce4_CUP1"/>
    <property type="match status" value="1"/>
</dbReference>
<evidence type="ECO:0000259" key="1">
    <source>
        <dbReference type="Pfam" id="PF02470"/>
    </source>
</evidence>
<dbReference type="Proteomes" id="UP000193577">
    <property type="component" value="Unassembled WGS sequence"/>
</dbReference>
<dbReference type="AlphaFoldDB" id="A0A7I7SHH6"/>
<dbReference type="RefSeq" id="WP_085304612.1">
    <property type="nucleotide sequence ID" value="NZ_AP022594.1"/>
</dbReference>
<dbReference type="InterPro" id="IPR005693">
    <property type="entry name" value="Mce"/>
</dbReference>
<evidence type="ECO:0000313" key="3">
    <source>
        <dbReference type="EMBL" id="OSC32753.1"/>
    </source>
</evidence>
<dbReference type="EMBL" id="NCXO01000033">
    <property type="protein sequence ID" value="OSC32753.1"/>
    <property type="molecule type" value="Genomic_DNA"/>
</dbReference>
<dbReference type="InterPro" id="IPR003399">
    <property type="entry name" value="Mce/MlaD"/>
</dbReference>
<evidence type="ECO:0000313" key="4">
    <source>
        <dbReference type="Proteomes" id="UP000193577"/>
    </source>
</evidence>
<dbReference type="PANTHER" id="PTHR33371">
    <property type="entry name" value="INTERMEMBRANE PHOSPHOLIPID TRANSPORT SYSTEM BINDING PROTEIN MLAD-RELATED"/>
    <property type="match status" value="1"/>
</dbReference>
<comment type="caution">
    <text evidence="3">The sequence shown here is derived from an EMBL/GenBank/DDBJ whole genome shotgun (WGS) entry which is preliminary data.</text>
</comment>
<feature type="domain" description="Mammalian cell entry C-terminal" evidence="2">
    <location>
        <begin position="120"/>
        <end position="297"/>
    </location>
</feature>
<gene>
    <name evidence="3" type="ORF">B8W67_14215</name>
</gene>
<dbReference type="InterPro" id="IPR024516">
    <property type="entry name" value="Mce_C"/>
</dbReference>
<feature type="domain" description="Mce/MlaD" evidence="1">
    <location>
        <begin position="39"/>
        <end position="113"/>
    </location>
</feature>
<reference evidence="3 4" key="1">
    <citation type="submission" date="2017-04" db="EMBL/GenBank/DDBJ databases">
        <title>The new phylogeny of genus Mycobacterium.</title>
        <authorList>
            <person name="Tortoli E."/>
            <person name="Trovato A."/>
            <person name="Cirillo D.M."/>
        </authorList>
    </citation>
    <scope>NUCLEOTIDE SEQUENCE [LARGE SCALE GENOMIC DNA]</scope>
    <source>
        <strain evidence="3 4">KCTC 19819</strain>
    </source>
</reference>
<name>A0A7I7SHH6_9MYCO</name>
<dbReference type="Pfam" id="PF02470">
    <property type="entry name" value="MlaD"/>
    <property type="match status" value="1"/>
</dbReference>
<proteinExistence type="predicted"/>
<protein>
    <submittedName>
        <fullName evidence="3">Mammalian cell entry protein</fullName>
    </submittedName>
</protein>
<sequence length="441" mass="47409">MTVMSSLSYRNHLARRILVGALVAMLVAGIYVVWPKQHGQKVVAYFSSAVGLYPADDVRVAGVPVGRIDAIEPRADDVKVTMTLDPGVKVPAEVQAIVVAPNIVSARFVQFVPAYTDGPTLPDGAAIKLENTGVPVEWDEVKAELTKLSRELAPQVDEMSGPLSALVNQAADTFDGNGDSFRAALRELSQSAGRLGDSRGDVFGTVRNLQILVEALSGSNEQIVQFSNHVASVSQVLADSAVGLDDTLGTLNQALADVRGFLNENNQVLIDSVNKVTELSQITYDQSDDLEQVLHITPNGLANFYNIYDPAQGTVTGLLSVPNMANPVQFICGGTFDPGTSPDNYKRAEICRQRMGPVLRRASMNFPPLLFHPINSITAYKGQVIYDTPETEAKAKTPLPYLQWQPAPGVTPPSAEEISKMLLPAEPGTESETDPEKGEGQ</sequence>
<dbReference type="OrthoDB" id="4516955at2"/>
<dbReference type="PANTHER" id="PTHR33371:SF4">
    <property type="entry name" value="INTERMEMBRANE PHOSPHOLIPID TRANSPORT SYSTEM BINDING PROTEIN MLAD"/>
    <property type="match status" value="1"/>
</dbReference>
<dbReference type="InterPro" id="IPR052336">
    <property type="entry name" value="MlaD_Phospholipid_Transporter"/>
</dbReference>
<dbReference type="NCBIfam" id="TIGR00996">
    <property type="entry name" value="Mtu_fam_mce"/>
    <property type="match status" value="1"/>
</dbReference>
<dbReference type="GO" id="GO:0005576">
    <property type="term" value="C:extracellular region"/>
    <property type="evidence" value="ECO:0007669"/>
    <property type="project" value="TreeGrafter"/>
</dbReference>
<keyword evidence="4" id="KW-1185">Reference proteome</keyword>
<evidence type="ECO:0000259" key="2">
    <source>
        <dbReference type="Pfam" id="PF11887"/>
    </source>
</evidence>
<accession>A0A7I7SHH6</accession>
<organism evidence="3 4">
    <name type="scientific">Mycolicibacillus koreensis</name>
    <dbReference type="NCBI Taxonomy" id="1069220"/>
    <lineage>
        <taxon>Bacteria</taxon>
        <taxon>Bacillati</taxon>
        <taxon>Actinomycetota</taxon>
        <taxon>Actinomycetes</taxon>
        <taxon>Mycobacteriales</taxon>
        <taxon>Mycobacteriaceae</taxon>
        <taxon>Mycolicibacillus</taxon>
    </lineage>
</organism>